<reference evidence="1 2" key="1">
    <citation type="journal article" date="2019" name="Sci. Rep.">
        <title>Orb-weaving spider Araneus ventricosus genome elucidates the spidroin gene catalogue.</title>
        <authorList>
            <person name="Kono N."/>
            <person name="Nakamura H."/>
            <person name="Ohtoshi R."/>
            <person name="Moran D.A.P."/>
            <person name="Shinohara A."/>
            <person name="Yoshida Y."/>
            <person name="Fujiwara M."/>
            <person name="Mori M."/>
            <person name="Tomita M."/>
            <person name="Arakawa K."/>
        </authorList>
    </citation>
    <scope>NUCLEOTIDE SEQUENCE [LARGE SCALE GENOMIC DNA]</scope>
</reference>
<evidence type="ECO:0000313" key="1">
    <source>
        <dbReference type="EMBL" id="GBL96818.1"/>
    </source>
</evidence>
<accession>A0A4Y2BXN2</accession>
<evidence type="ECO:0000313" key="2">
    <source>
        <dbReference type="Proteomes" id="UP000499080"/>
    </source>
</evidence>
<gene>
    <name evidence="1" type="ORF">AVEN_118943_1</name>
</gene>
<organism evidence="1 2">
    <name type="scientific">Araneus ventricosus</name>
    <name type="common">Orbweaver spider</name>
    <name type="synonym">Epeira ventricosa</name>
    <dbReference type="NCBI Taxonomy" id="182803"/>
    <lineage>
        <taxon>Eukaryota</taxon>
        <taxon>Metazoa</taxon>
        <taxon>Ecdysozoa</taxon>
        <taxon>Arthropoda</taxon>
        <taxon>Chelicerata</taxon>
        <taxon>Arachnida</taxon>
        <taxon>Araneae</taxon>
        <taxon>Araneomorphae</taxon>
        <taxon>Entelegynae</taxon>
        <taxon>Araneoidea</taxon>
        <taxon>Araneidae</taxon>
        <taxon>Araneus</taxon>
    </lineage>
</organism>
<proteinExistence type="predicted"/>
<keyword evidence="2" id="KW-1185">Reference proteome</keyword>
<dbReference type="Proteomes" id="UP000499080">
    <property type="component" value="Unassembled WGS sequence"/>
</dbReference>
<dbReference type="EMBL" id="BGPR01000124">
    <property type="protein sequence ID" value="GBL96818.1"/>
    <property type="molecule type" value="Genomic_DNA"/>
</dbReference>
<dbReference type="AlphaFoldDB" id="A0A4Y2BXN2"/>
<protein>
    <submittedName>
        <fullName evidence="1">Uncharacterized protein</fullName>
    </submittedName>
</protein>
<name>A0A4Y2BXN2_ARAVE</name>
<comment type="caution">
    <text evidence="1">The sequence shown here is derived from an EMBL/GenBank/DDBJ whole genome shotgun (WGS) entry which is preliminary data.</text>
</comment>
<sequence length="160" mass="18024">TESTQETVSATISARNEVIGLRGLAKIVLDLDFSPLLKPTLQYEERPGFKLRKTGQITAEWKSHFFDPAMERWVEHFEWCDDDLITSDPPSDEEIVSLIKEKNDLIDDSSLDIEDRGDASSGSLISDAKATVSILQNVFATEIVDKNVMYSFLIIDKKID</sequence>
<feature type="non-terminal residue" evidence="1">
    <location>
        <position position="1"/>
    </location>
</feature>